<keyword evidence="5" id="KW-1185">Reference proteome</keyword>
<keyword evidence="4" id="KW-0503">Monooxygenase</keyword>
<dbReference type="SUPFAM" id="SSF51679">
    <property type="entry name" value="Bacterial luciferase-like"/>
    <property type="match status" value="1"/>
</dbReference>
<dbReference type="FunFam" id="3.20.20.30:FF:000002">
    <property type="entry name" value="LLM class flavin-dependent oxidoreductase"/>
    <property type="match status" value="1"/>
</dbReference>
<dbReference type="OrthoDB" id="9780518at2"/>
<dbReference type="PANTHER" id="PTHR30137">
    <property type="entry name" value="LUCIFERASE-LIKE MONOOXYGENASE"/>
    <property type="match status" value="1"/>
</dbReference>
<accession>A0A448DB17</accession>
<dbReference type="Proteomes" id="UP000279284">
    <property type="component" value="Chromosome"/>
</dbReference>
<dbReference type="RefSeq" id="WP_085417124.1">
    <property type="nucleotide sequence ID" value="NZ_CAUJPY010000023.1"/>
</dbReference>
<dbReference type="Gene3D" id="3.20.20.30">
    <property type="entry name" value="Luciferase-like domain"/>
    <property type="match status" value="1"/>
</dbReference>
<evidence type="ECO:0000313" key="4">
    <source>
        <dbReference type="EMBL" id="VEF03337.1"/>
    </source>
</evidence>
<evidence type="ECO:0000256" key="2">
    <source>
        <dbReference type="ARBA" id="ARBA00074555"/>
    </source>
</evidence>
<dbReference type="AlphaFoldDB" id="A0A448DB17"/>
<dbReference type="Pfam" id="PF00296">
    <property type="entry name" value="Bac_luciferase"/>
    <property type="match status" value="1"/>
</dbReference>
<comment type="similarity">
    <text evidence="1">To bacterial alkanal monooxygenase alpha and beta chains.</text>
</comment>
<proteinExistence type="predicted"/>
<dbReference type="InterPro" id="IPR011251">
    <property type="entry name" value="Luciferase-like_dom"/>
</dbReference>
<evidence type="ECO:0000313" key="5">
    <source>
        <dbReference type="Proteomes" id="UP000279284"/>
    </source>
</evidence>
<protein>
    <recommendedName>
        <fullName evidence="2">Luciferase-like monooxygenase</fullName>
    </recommendedName>
</protein>
<feature type="domain" description="Luciferase-like" evidence="3">
    <location>
        <begin position="14"/>
        <end position="296"/>
    </location>
</feature>
<sequence length="335" mass="37480">MIPVSVLNLVPLRKGQNRAQAIEAMIELAQETERIGYTRYWITEHHNMPSLVSSATQVLIGHTLAHTDSIRVGSGGVMLPNHSPLLVAEQYGTLATIYPDRVDLGIGRAPGTDRPTANALRRNEHNLPLSYPNDVQMLQRFFRSSDEQGYVRAFPGVGLHVPIYMLGTSTESAKLAAELGLPFVFAAHFAPHLLESALDIYRREFKPSDVLEKPYVIVCLNVIAADTDEEARFLSSTQQQFLANTIKNTHLPLQPPVPETQIEWSSEEERAAVNEMLSCSLIGSKESVAAQLEVLQTHLRADEIMVVSYIYDKQKQYRSYRLFHEIASSYQPSPL</sequence>
<dbReference type="GO" id="GO:0004497">
    <property type="term" value="F:monooxygenase activity"/>
    <property type="evidence" value="ECO:0007669"/>
    <property type="project" value="UniProtKB-KW"/>
</dbReference>
<dbReference type="GO" id="GO:0005829">
    <property type="term" value="C:cytosol"/>
    <property type="evidence" value="ECO:0007669"/>
    <property type="project" value="TreeGrafter"/>
</dbReference>
<dbReference type="KEGG" id="nci:NCTC10296_02267"/>
<dbReference type="PANTHER" id="PTHR30137:SF6">
    <property type="entry name" value="LUCIFERASE-LIKE MONOOXYGENASE"/>
    <property type="match status" value="1"/>
</dbReference>
<reference evidence="4 5" key="1">
    <citation type="submission" date="2018-12" db="EMBL/GenBank/DDBJ databases">
        <authorList>
            <consortium name="Pathogen Informatics"/>
        </authorList>
    </citation>
    <scope>NUCLEOTIDE SEQUENCE [LARGE SCALE GENOMIC DNA]</scope>
    <source>
        <strain evidence="4 5">NCTC10296</strain>
    </source>
</reference>
<dbReference type="InterPro" id="IPR019949">
    <property type="entry name" value="CmoO-like"/>
</dbReference>
<keyword evidence="4" id="KW-0560">Oxidoreductase</keyword>
<dbReference type="InterPro" id="IPR050766">
    <property type="entry name" value="Bact_Lucif_Oxidored"/>
</dbReference>
<dbReference type="GO" id="GO:0016705">
    <property type="term" value="F:oxidoreductase activity, acting on paired donors, with incorporation or reduction of molecular oxygen"/>
    <property type="evidence" value="ECO:0007669"/>
    <property type="project" value="InterPro"/>
</dbReference>
<name>A0A448DB17_9NEIS</name>
<dbReference type="STRING" id="493.BWD07_09130"/>
<gene>
    <name evidence="4" type="primary">luxA</name>
    <name evidence="4" type="ORF">NCTC10296_02267</name>
</gene>
<evidence type="ECO:0000256" key="1">
    <source>
        <dbReference type="ARBA" id="ARBA00007789"/>
    </source>
</evidence>
<dbReference type="NCBIfam" id="TIGR03558">
    <property type="entry name" value="oxido_grp_1"/>
    <property type="match status" value="1"/>
</dbReference>
<dbReference type="InterPro" id="IPR036661">
    <property type="entry name" value="Luciferase-like_sf"/>
</dbReference>
<evidence type="ECO:0000259" key="3">
    <source>
        <dbReference type="Pfam" id="PF00296"/>
    </source>
</evidence>
<dbReference type="EMBL" id="LR134313">
    <property type="protein sequence ID" value="VEF03337.1"/>
    <property type="molecule type" value="Genomic_DNA"/>
</dbReference>
<organism evidence="4 5">
    <name type="scientific">Neisseria canis</name>
    <dbReference type="NCBI Taxonomy" id="493"/>
    <lineage>
        <taxon>Bacteria</taxon>
        <taxon>Pseudomonadati</taxon>
        <taxon>Pseudomonadota</taxon>
        <taxon>Betaproteobacteria</taxon>
        <taxon>Neisseriales</taxon>
        <taxon>Neisseriaceae</taxon>
        <taxon>Neisseria</taxon>
    </lineage>
</organism>